<name>A0A023MIP4_GVAS</name>
<dbReference type="Pfam" id="PF05789">
    <property type="entry name" value="Baculo_VP1054"/>
    <property type="match status" value="1"/>
</dbReference>
<protein>
    <submittedName>
        <fullName evidence="1">Vp1054</fullName>
    </submittedName>
</protein>
<evidence type="ECO:0000313" key="1">
    <source>
        <dbReference type="EMBL" id="AHN92179.1"/>
    </source>
</evidence>
<dbReference type="InterPro" id="IPR008416">
    <property type="entry name" value="Baculo_VP1054"/>
</dbReference>
<accession>A0A023MIP4</accession>
<organism evidence="1">
    <name type="scientific">Agrotis segetum granulosis virus</name>
    <name type="common">AsGV</name>
    <name type="synonym">Agrotis segetum granulovirus</name>
    <dbReference type="NCBI Taxonomy" id="10464"/>
    <lineage>
        <taxon>Viruses</taxon>
        <taxon>Viruses incertae sedis</taxon>
        <taxon>Naldaviricetes</taxon>
        <taxon>Lefavirales</taxon>
        <taxon>Baculoviridae</taxon>
        <taxon>Betabaculovirus</taxon>
        <taxon>Betabaculovirus agsegetum</taxon>
    </lineage>
</organism>
<sequence>MLSSQHATVRSIPFQPIVISKSRCRFHPNSATCRLIRIMGREKVFYEHYSEIDTRFASVTGMPYFQWLLSGEENVDRRHLLVNTSLICGAKFFEVHGEKLGSIKEAGERNMSSVKLVLKSVYKFLNNDRTDLNGNARDASVRDGNKTYVLLKSMYVDCLYSDIQCIILPQEMYCIYKEGEEPHLNKIFTFSSLPEFTEATASQDIYKSFLTYNTVLTMLLQEKNPFNDKKKVISKIIENVGTCNRGIEGGKKSYIKICELKFGNSINVGHIMCPPKDMVKRIYHYAKWTHNPNNYKRYIDLILRDSKQNDTVVRDWQMFQSEFRNYFFPDE</sequence>
<organismHost>
    <name type="scientific">Agrotis segetum</name>
    <name type="common">Turnip moth</name>
    <dbReference type="NCBI Taxonomy" id="47767"/>
</organismHost>
<gene>
    <name evidence="1" type="ORF">AsGV140</name>
</gene>
<proteinExistence type="predicted"/>
<dbReference type="EMBL" id="KC994902">
    <property type="protein sequence ID" value="AHN92179.1"/>
    <property type="molecule type" value="Genomic_DNA"/>
</dbReference>
<reference evidence="1" key="1">
    <citation type="journal article" date="2014" name="Arch. Virol.">
        <title>Complete genome sequence of Agrotis segetum granulovirus Shanghai strain.</title>
        <authorList>
            <person name="Zhang X."/>
            <person name="Liang Z."/>
            <person name="Yin X."/>
            <person name="Wang J."/>
            <person name="Shao X."/>
        </authorList>
    </citation>
    <scope>NUCLEOTIDE SEQUENCE</scope>
    <source>
        <strain evidence="1">L1</strain>
    </source>
</reference>